<evidence type="ECO:0000313" key="1">
    <source>
        <dbReference type="EMBL" id="KAG5459634.1"/>
    </source>
</evidence>
<dbReference type="PANTHER" id="PTHR31687">
    <property type="match status" value="1"/>
</dbReference>
<gene>
    <name evidence="1" type="ORF">BJ554DRAFT_8419</name>
</gene>
<dbReference type="Pfam" id="PF07958">
    <property type="entry name" value="DUF1688"/>
    <property type="match status" value="1"/>
</dbReference>
<name>A0A8H7ZUZ2_9FUNG</name>
<dbReference type="OrthoDB" id="2153176at2759"/>
<feature type="non-terminal residue" evidence="1">
    <location>
        <position position="168"/>
    </location>
</feature>
<organism evidence="1 2">
    <name type="scientific">Olpidium bornovanus</name>
    <dbReference type="NCBI Taxonomy" id="278681"/>
    <lineage>
        <taxon>Eukaryota</taxon>
        <taxon>Fungi</taxon>
        <taxon>Fungi incertae sedis</taxon>
        <taxon>Olpidiomycota</taxon>
        <taxon>Olpidiomycotina</taxon>
        <taxon>Olpidiomycetes</taxon>
        <taxon>Olpidiales</taxon>
        <taxon>Olpidiaceae</taxon>
        <taxon>Olpidium</taxon>
    </lineage>
</organism>
<proteinExistence type="predicted"/>
<evidence type="ECO:0000313" key="2">
    <source>
        <dbReference type="Proteomes" id="UP000673691"/>
    </source>
</evidence>
<keyword evidence="2" id="KW-1185">Reference proteome</keyword>
<reference evidence="1 2" key="1">
    <citation type="journal article" name="Sci. Rep.">
        <title>Genome-scale phylogenetic analyses confirm Olpidium as the closest living zoosporic fungus to the non-flagellated, terrestrial fungi.</title>
        <authorList>
            <person name="Chang Y."/>
            <person name="Rochon D."/>
            <person name="Sekimoto S."/>
            <person name="Wang Y."/>
            <person name="Chovatia M."/>
            <person name="Sandor L."/>
            <person name="Salamov A."/>
            <person name="Grigoriev I.V."/>
            <person name="Stajich J.E."/>
            <person name="Spatafora J.W."/>
        </authorList>
    </citation>
    <scope>NUCLEOTIDE SEQUENCE [LARGE SCALE GENOMIC DNA]</scope>
    <source>
        <strain evidence="1">S191</strain>
    </source>
</reference>
<accession>A0A8H7ZUZ2</accession>
<comment type="caution">
    <text evidence="1">The sequence shown here is derived from an EMBL/GenBank/DDBJ whole genome shotgun (WGS) entry which is preliminary data.</text>
</comment>
<dbReference type="PANTHER" id="PTHR31687:SF3">
    <property type="entry name" value="PROTEIN URG3"/>
    <property type="match status" value="1"/>
</dbReference>
<evidence type="ECO:0008006" key="3">
    <source>
        <dbReference type="Google" id="ProtNLM"/>
    </source>
</evidence>
<sequence>MTVVCAEDAAAAAAYLRTLPAVRERAAAVYRRARAGTLAHFRADLAALDRVAAYVRALVDRDYPAAGPDGVPPHSRWRHFQAGGVDRVAALLARWHQAAGATERARRVFDLFVVSVLLDAGAGSAWRYRDPGTGETYARSEGLAVASLEMFRSGLFSSDPAGQPHKVD</sequence>
<dbReference type="Proteomes" id="UP000673691">
    <property type="component" value="Unassembled WGS sequence"/>
</dbReference>
<dbReference type="EMBL" id="JAEFCI010006519">
    <property type="protein sequence ID" value="KAG5459634.1"/>
    <property type="molecule type" value="Genomic_DNA"/>
</dbReference>
<protein>
    <recommendedName>
        <fullName evidence="3">DUF1688 domain-containing protein</fullName>
    </recommendedName>
</protein>
<dbReference type="AlphaFoldDB" id="A0A8H7ZUZ2"/>
<dbReference type="InterPro" id="IPR012469">
    <property type="entry name" value="DUF1688"/>
</dbReference>